<organism evidence="3 4">
    <name type="scientific">Pleodorina starrii</name>
    <dbReference type="NCBI Taxonomy" id="330485"/>
    <lineage>
        <taxon>Eukaryota</taxon>
        <taxon>Viridiplantae</taxon>
        <taxon>Chlorophyta</taxon>
        <taxon>core chlorophytes</taxon>
        <taxon>Chlorophyceae</taxon>
        <taxon>CS clade</taxon>
        <taxon>Chlamydomonadales</taxon>
        <taxon>Volvocaceae</taxon>
        <taxon>Pleodorina</taxon>
    </lineage>
</organism>
<sequence length="365" mass="39587">MAAALIGGSCCVAAATGNFHSRGSLTGNLGIPEGERRLVYLPSQKFNITSIMDGEVNRGEDKLHDKQVQSPSAAAKPGSGRVGGGIVGSPPSPGRSSVGEELAFDLHLPRALGGSDEHEDDDPTTSASSPLDMDSVLRFFSRETPESLAGPLKYQVFSRLAGTGLAPWEIHRPQQFVRELLLRRDMDVFRGRILDAGCGIGDNALYIARACPAAQVTAVDVVPRCLGFCAAKARLRGMQGRVTLVAADLTAEYDSLPEGLRSEPYDVVLDSGLFHTLSDAERQQYMRTLRLLVRPGGLVLLHAASELETRPGGGPIRRLRVADVESVFTERHWWLLEEATESSLELHPSCWNGSCRSRLYTVRRL</sequence>
<feature type="region of interest" description="Disordered" evidence="1">
    <location>
        <begin position="111"/>
        <end position="131"/>
    </location>
</feature>
<feature type="region of interest" description="Disordered" evidence="1">
    <location>
        <begin position="64"/>
        <end position="98"/>
    </location>
</feature>
<evidence type="ECO:0000256" key="1">
    <source>
        <dbReference type="SAM" id="MobiDB-lite"/>
    </source>
</evidence>
<evidence type="ECO:0000313" key="4">
    <source>
        <dbReference type="Proteomes" id="UP001165080"/>
    </source>
</evidence>
<proteinExistence type="predicted"/>
<dbReference type="EMBL" id="BRXU01000024">
    <property type="protein sequence ID" value="GLC58804.1"/>
    <property type="molecule type" value="Genomic_DNA"/>
</dbReference>
<dbReference type="PANTHER" id="PTHR43464">
    <property type="entry name" value="METHYLTRANSFERASE"/>
    <property type="match status" value="1"/>
</dbReference>
<evidence type="ECO:0000313" key="3">
    <source>
        <dbReference type="EMBL" id="GLC58804.1"/>
    </source>
</evidence>
<protein>
    <recommendedName>
        <fullName evidence="2">Methyltransferase domain-containing protein</fullName>
    </recommendedName>
</protein>
<dbReference type="Proteomes" id="UP001165080">
    <property type="component" value="Unassembled WGS sequence"/>
</dbReference>
<gene>
    <name evidence="3" type="primary">PLEST012153</name>
    <name evidence="3" type="ORF">PLESTB_001402800</name>
</gene>
<accession>A0A9W6BUU2</accession>
<dbReference type="PANTHER" id="PTHR43464:SF23">
    <property type="entry name" value="JUVENILE HORMONE ACID O-METHYLTRANSFERASE"/>
    <property type="match status" value="1"/>
</dbReference>
<dbReference type="Gene3D" id="3.40.50.150">
    <property type="entry name" value="Vaccinia Virus protein VP39"/>
    <property type="match status" value="1"/>
</dbReference>
<dbReference type="CDD" id="cd02440">
    <property type="entry name" value="AdoMet_MTases"/>
    <property type="match status" value="1"/>
</dbReference>
<keyword evidence="4" id="KW-1185">Reference proteome</keyword>
<dbReference type="GO" id="GO:0010420">
    <property type="term" value="F:polyprenyldihydroxybenzoate methyltransferase activity"/>
    <property type="evidence" value="ECO:0007669"/>
    <property type="project" value="TreeGrafter"/>
</dbReference>
<comment type="caution">
    <text evidence="3">The sequence shown here is derived from an EMBL/GenBank/DDBJ whole genome shotgun (WGS) entry which is preliminary data.</text>
</comment>
<dbReference type="SUPFAM" id="SSF53335">
    <property type="entry name" value="S-adenosyl-L-methionine-dependent methyltransferases"/>
    <property type="match status" value="1"/>
</dbReference>
<dbReference type="Pfam" id="PF13649">
    <property type="entry name" value="Methyltransf_25"/>
    <property type="match status" value="1"/>
</dbReference>
<name>A0A9W6BUU2_9CHLO</name>
<feature type="domain" description="Methyltransferase" evidence="2">
    <location>
        <begin position="193"/>
        <end position="297"/>
    </location>
</feature>
<reference evidence="3 4" key="1">
    <citation type="journal article" date="2023" name="Commun. Biol.">
        <title>Reorganization of the ancestral sex-determining regions during the evolution of trioecy in Pleodorina starrii.</title>
        <authorList>
            <person name="Takahashi K."/>
            <person name="Suzuki S."/>
            <person name="Kawai-Toyooka H."/>
            <person name="Yamamoto K."/>
            <person name="Hamaji T."/>
            <person name="Ootsuki R."/>
            <person name="Yamaguchi H."/>
            <person name="Kawachi M."/>
            <person name="Higashiyama T."/>
            <person name="Nozaki H."/>
        </authorList>
    </citation>
    <scope>NUCLEOTIDE SEQUENCE [LARGE SCALE GENOMIC DNA]</scope>
    <source>
        <strain evidence="3 4">NIES-4479</strain>
    </source>
</reference>
<dbReference type="InterPro" id="IPR029063">
    <property type="entry name" value="SAM-dependent_MTases_sf"/>
</dbReference>
<dbReference type="AlphaFoldDB" id="A0A9W6BUU2"/>
<dbReference type="InterPro" id="IPR041698">
    <property type="entry name" value="Methyltransf_25"/>
</dbReference>
<evidence type="ECO:0000259" key="2">
    <source>
        <dbReference type="Pfam" id="PF13649"/>
    </source>
</evidence>